<dbReference type="PANTHER" id="PTHR12236">
    <property type="entry name" value="STRUCTURAL CONTITUENT OF CUTICLE"/>
    <property type="match status" value="1"/>
</dbReference>
<accession>A0A182PS30</accession>
<dbReference type="InterPro" id="IPR031311">
    <property type="entry name" value="CHIT_BIND_RR_consensus"/>
</dbReference>
<feature type="chain" id="PRO_5008131761" evidence="3">
    <location>
        <begin position="22"/>
        <end position="510"/>
    </location>
</feature>
<dbReference type="Pfam" id="PF00379">
    <property type="entry name" value="Chitin_bind_4"/>
    <property type="match status" value="3"/>
</dbReference>
<evidence type="ECO:0000313" key="5">
    <source>
        <dbReference type="Proteomes" id="UP000075885"/>
    </source>
</evidence>
<reference evidence="4" key="2">
    <citation type="submission" date="2020-05" db="UniProtKB">
        <authorList>
            <consortium name="EnsemblMetazoa"/>
        </authorList>
    </citation>
    <scope>IDENTIFICATION</scope>
    <source>
        <strain evidence="4">Epiroticus2</strain>
    </source>
</reference>
<keyword evidence="3" id="KW-0732">Signal</keyword>
<dbReference type="GO" id="GO:0005615">
    <property type="term" value="C:extracellular space"/>
    <property type="evidence" value="ECO:0007669"/>
    <property type="project" value="TreeGrafter"/>
</dbReference>
<dbReference type="InterPro" id="IPR000618">
    <property type="entry name" value="Insect_cuticle"/>
</dbReference>
<evidence type="ECO:0000256" key="3">
    <source>
        <dbReference type="SAM" id="SignalP"/>
    </source>
</evidence>
<reference evidence="5" key="1">
    <citation type="submission" date="2013-03" db="EMBL/GenBank/DDBJ databases">
        <title>The Genome Sequence of Anopheles epiroticus epiroticus2.</title>
        <authorList>
            <consortium name="The Broad Institute Genomics Platform"/>
            <person name="Neafsey D.E."/>
            <person name="Howell P."/>
            <person name="Walker B."/>
            <person name="Young S.K."/>
            <person name="Zeng Q."/>
            <person name="Gargeya S."/>
            <person name="Fitzgerald M."/>
            <person name="Haas B."/>
            <person name="Abouelleil A."/>
            <person name="Allen A.W."/>
            <person name="Alvarado L."/>
            <person name="Arachchi H.M."/>
            <person name="Berlin A.M."/>
            <person name="Chapman S.B."/>
            <person name="Gainer-Dewar J."/>
            <person name="Goldberg J."/>
            <person name="Griggs A."/>
            <person name="Gujja S."/>
            <person name="Hansen M."/>
            <person name="Howarth C."/>
            <person name="Imamovic A."/>
            <person name="Ireland A."/>
            <person name="Larimer J."/>
            <person name="McCowan C."/>
            <person name="Murphy C."/>
            <person name="Pearson M."/>
            <person name="Poon T.W."/>
            <person name="Priest M."/>
            <person name="Roberts A."/>
            <person name="Saif S."/>
            <person name="Shea T."/>
            <person name="Sisk P."/>
            <person name="Sykes S."/>
            <person name="Wortman J."/>
            <person name="Nusbaum C."/>
            <person name="Birren B."/>
        </authorList>
    </citation>
    <scope>NUCLEOTIDE SEQUENCE [LARGE SCALE GENOMIC DNA]</scope>
    <source>
        <strain evidence="5">Epiroticus2</strain>
    </source>
</reference>
<dbReference type="PROSITE" id="PS51155">
    <property type="entry name" value="CHIT_BIND_RR_2"/>
    <property type="match status" value="3"/>
</dbReference>
<dbReference type="PRINTS" id="PR00947">
    <property type="entry name" value="CUTICLE"/>
</dbReference>
<keyword evidence="5" id="KW-1185">Reference proteome</keyword>
<dbReference type="PROSITE" id="PS00233">
    <property type="entry name" value="CHIT_BIND_RR_1"/>
    <property type="match status" value="3"/>
</dbReference>
<dbReference type="PANTHER" id="PTHR12236:SF86">
    <property type="entry name" value="CCP84AC-RELATED"/>
    <property type="match status" value="1"/>
</dbReference>
<proteinExistence type="predicted"/>
<dbReference type="STRING" id="199890.A0A182PS30"/>
<feature type="signal peptide" evidence="3">
    <location>
        <begin position="1"/>
        <end position="21"/>
    </location>
</feature>
<dbReference type="GO" id="GO:0031012">
    <property type="term" value="C:extracellular matrix"/>
    <property type="evidence" value="ECO:0007669"/>
    <property type="project" value="TreeGrafter"/>
</dbReference>
<evidence type="ECO:0000313" key="4">
    <source>
        <dbReference type="EnsemblMetazoa" id="AEPI009765-PA"/>
    </source>
</evidence>
<dbReference type="AlphaFoldDB" id="A0A182PS30"/>
<protein>
    <submittedName>
        <fullName evidence="4">Uncharacterized protein</fullName>
    </submittedName>
</protein>
<evidence type="ECO:0000256" key="2">
    <source>
        <dbReference type="PROSITE-ProRule" id="PRU00497"/>
    </source>
</evidence>
<dbReference type="Proteomes" id="UP000075885">
    <property type="component" value="Unassembled WGS sequence"/>
</dbReference>
<dbReference type="VEuPathDB" id="VectorBase:AEPI009765"/>
<dbReference type="GO" id="GO:0042302">
    <property type="term" value="F:structural constituent of cuticle"/>
    <property type="evidence" value="ECO:0007669"/>
    <property type="project" value="UniProtKB-UniRule"/>
</dbReference>
<sequence>MKFCVFVASLSAAVAMFGTHAAVVPVAPAVAVSTNYDPLPQYTYAYNVQDALTGDSKSQQETRDGEIVRGSYSLVEPDGTLRTVIYTADPVNGFNAVVQRGPLVPKAVVPVAAGPALLAPAPVARVLLVASLVAVSVAAPVYGPLSYGPALSYGYAAKAIQPLHTVAAAPVLHAPAVVAAAPILKHVEAYDPNPHYSFSYGVSDPHTGDSKHAEETLSNGVVHGSYSLTEPDGTIRKVTYTADKIHGFNAVVEKSGHAIHTAPVLKKVVAAAPLVAVFAALALCASAEPKPDPALVAAPLAAPLAYSAPLVQAPVVARSFAAPVAYSAPVAAYTAPVVARAAYTTPVAYSAPVVARAAPLAAAAYTAPVVAAAAAPAVVAARAAPVVAAAPVAAAPVVAARAAPVVAAAPVQAEFTDAYPQYQYAYNVQDTLTGDSKTQEETRDGDIVKGSYSLIEPDGSRRIVNYYADPINGFNAVVQKDVPVAVATPAVAVAAKTVVAPAVAAKAVVV</sequence>
<dbReference type="EnsemblMetazoa" id="AEPI009765-RA">
    <property type="protein sequence ID" value="AEPI009765-PA"/>
    <property type="gene ID" value="AEPI009765"/>
</dbReference>
<name>A0A182PS30_9DIPT</name>
<evidence type="ECO:0000256" key="1">
    <source>
        <dbReference type="ARBA" id="ARBA00022460"/>
    </source>
</evidence>
<organism evidence="4 5">
    <name type="scientific">Anopheles epiroticus</name>
    <dbReference type="NCBI Taxonomy" id="199890"/>
    <lineage>
        <taxon>Eukaryota</taxon>
        <taxon>Metazoa</taxon>
        <taxon>Ecdysozoa</taxon>
        <taxon>Arthropoda</taxon>
        <taxon>Hexapoda</taxon>
        <taxon>Insecta</taxon>
        <taxon>Pterygota</taxon>
        <taxon>Neoptera</taxon>
        <taxon>Endopterygota</taxon>
        <taxon>Diptera</taxon>
        <taxon>Nematocera</taxon>
        <taxon>Culicoidea</taxon>
        <taxon>Culicidae</taxon>
        <taxon>Anophelinae</taxon>
        <taxon>Anopheles</taxon>
    </lineage>
</organism>
<dbReference type="InterPro" id="IPR051217">
    <property type="entry name" value="Insect_Cuticle_Struc_Prot"/>
</dbReference>
<keyword evidence="1 2" id="KW-0193">Cuticle</keyword>